<name>A0A4R4K5M4_9BACT</name>
<dbReference type="InterPro" id="IPR005105">
    <property type="entry name" value="GlnD_Uridyltrans_N"/>
</dbReference>
<dbReference type="InterPro" id="IPR018490">
    <property type="entry name" value="cNMP-bd_dom_sf"/>
</dbReference>
<proteinExistence type="predicted"/>
<dbReference type="InterPro" id="IPR018821">
    <property type="entry name" value="DUF294_put_nucleoTrafse_sb-bd"/>
</dbReference>
<dbReference type="InterPro" id="IPR000595">
    <property type="entry name" value="cNMP-bd_dom"/>
</dbReference>
<dbReference type="Pfam" id="PF03445">
    <property type="entry name" value="DUF294"/>
    <property type="match status" value="1"/>
</dbReference>
<keyword evidence="2" id="KW-0129">CBS domain</keyword>
<dbReference type="PROSITE" id="PS50042">
    <property type="entry name" value="CNMP_BINDING_3"/>
    <property type="match status" value="1"/>
</dbReference>
<dbReference type="SUPFAM" id="SSF51206">
    <property type="entry name" value="cAMP-binding domain-like"/>
    <property type="match status" value="1"/>
</dbReference>
<dbReference type="SUPFAM" id="SSF54631">
    <property type="entry name" value="CBS-domain pair"/>
    <property type="match status" value="1"/>
</dbReference>
<dbReference type="PANTHER" id="PTHR48108:SF34">
    <property type="entry name" value="CBS DOMAIN-CONTAINING PROTEIN YHCV"/>
    <property type="match status" value="1"/>
</dbReference>
<reference evidence="5 6" key="1">
    <citation type="submission" date="2019-02" db="EMBL/GenBank/DDBJ databases">
        <title>Arundinibacter roseus gen. nov., sp. nov., a new member of the family Cytophagaceae.</title>
        <authorList>
            <person name="Szuroczki S."/>
            <person name="Khayer B."/>
            <person name="Sproer C."/>
            <person name="Toumi M."/>
            <person name="Szabo A."/>
            <person name="Felfoldi T."/>
            <person name="Schumann P."/>
            <person name="Toth E."/>
        </authorList>
    </citation>
    <scope>NUCLEOTIDE SEQUENCE [LARGE SCALE GENOMIC DNA]</scope>
    <source>
        <strain evidence="5 6">DMA-k-7a</strain>
    </source>
</reference>
<dbReference type="CDD" id="cd00038">
    <property type="entry name" value="CAP_ED"/>
    <property type="match status" value="1"/>
</dbReference>
<dbReference type="InterPro" id="IPR000644">
    <property type="entry name" value="CBS_dom"/>
</dbReference>
<dbReference type="SMART" id="SM00116">
    <property type="entry name" value="CBS"/>
    <property type="match status" value="2"/>
</dbReference>
<evidence type="ECO:0000313" key="5">
    <source>
        <dbReference type="EMBL" id="TDB61816.1"/>
    </source>
</evidence>
<dbReference type="CDD" id="cd05401">
    <property type="entry name" value="NT_GlnE_GlnD_like"/>
    <property type="match status" value="1"/>
</dbReference>
<keyword evidence="6" id="KW-1185">Reference proteome</keyword>
<protein>
    <submittedName>
        <fullName evidence="5">CBS domain-containing protein</fullName>
    </submittedName>
</protein>
<feature type="domain" description="CBS" evidence="4">
    <location>
        <begin position="232"/>
        <end position="291"/>
    </location>
</feature>
<dbReference type="PANTHER" id="PTHR48108">
    <property type="entry name" value="CBS DOMAIN-CONTAINING PROTEIN CBSX2, CHLOROPLASTIC"/>
    <property type="match status" value="1"/>
</dbReference>
<dbReference type="InterPro" id="IPR046342">
    <property type="entry name" value="CBS_dom_sf"/>
</dbReference>
<evidence type="ECO:0000256" key="1">
    <source>
        <dbReference type="ARBA" id="ARBA00022737"/>
    </source>
</evidence>
<dbReference type="Gene3D" id="3.10.580.10">
    <property type="entry name" value="CBS-domain"/>
    <property type="match status" value="1"/>
</dbReference>
<dbReference type="InterPro" id="IPR014710">
    <property type="entry name" value="RmlC-like_jellyroll"/>
</dbReference>
<dbReference type="Pfam" id="PF00027">
    <property type="entry name" value="cNMP_binding"/>
    <property type="match status" value="1"/>
</dbReference>
<dbReference type="Pfam" id="PF00571">
    <property type="entry name" value="CBS"/>
    <property type="match status" value="2"/>
</dbReference>
<evidence type="ECO:0000259" key="4">
    <source>
        <dbReference type="PROSITE" id="PS51371"/>
    </source>
</evidence>
<keyword evidence="1" id="KW-0677">Repeat</keyword>
<sequence>MKNEIVHRVYDFLKDYPPFTLLTPADLMSLSAQVVVRFIPKNQLLFSIGENPGSYFYVVHTGAIHLSQEDGSLVDQCDEGDVFGLRPLLAKSPYLLRAEAAENTLLYAIPTATFSPLLAQNPAISTYLISNFAAGIGAMYHASGAEVSDAALPASDYLTELLPLPTDRRKPVTGTPELSIRQAAQRMAQEGVGSLLICNENNFPVGILTDKDLRNKVVGGNIRMEQPVTDLMSSPVLCVREGLALAQLQLMMMKNKIRHLAITQDGTPDSAVLGVISEHDLVIQQTQNPAVFSKEINRKSSTVADLRRIREQIDGLMERYLQQEVSIPLVLEIVSELNDQIIQKCVTQAAEEAGYSEAAHGTFCWLALGSEGRQEQILRTDQDSALVYEPVEDDAKTKEVYLNLAKKTVDYLHEVGFDYCPANMMASNSDWCQTLTNWKHTFRKWIHQPGETEVLMTTIFFDFRAIYGDKSLAEALSAHIIACLARDEVYLHMLARNAVQNPPPLSFFRNFIVEKNGDHQHEFDIKARAMMPLADAARLLLLAHKHMPPPSTLRRFEKLKELEPQHAELYQLAADAYEILVRLRALNGQRNKDSGRYFNPDELDKMMRLSLRNSFQPIAEIQKLIKIRFQLTGILA</sequence>
<organism evidence="5 6">
    <name type="scientific">Arundinibacter roseus</name>
    <dbReference type="NCBI Taxonomy" id="2070510"/>
    <lineage>
        <taxon>Bacteria</taxon>
        <taxon>Pseudomonadati</taxon>
        <taxon>Bacteroidota</taxon>
        <taxon>Cytophagia</taxon>
        <taxon>Cytophagales</taxon>
        <taxon>Spirosomataceae</taxon>
        <taxon>Arundinibacter</taxon>
    </lineage>
</organism>
<dbReference type="Pfam" id="PF10335">
    <property type="entry name" value="DUF294_C"/>
    <property type="match status" value="1"/>
</dbReference>
<comment type="caution">
    <text evidence="5">The sequence shown here is derived from an EMBL/GenBank/DDBJ whole genome shotgun (WGS) entry which is preliminary data.</text>
</comment>
<dbReference type="RefSeq" id="WP_132120605.1">
    <property type="nucleotide sequence ID" value="NZ_SMJU01000013.1"/>
</dbReference>
<dbReference type="Proteomes" id="UP000295706">
    <property type="component" value="Unassembled WGS sequence"/>
</dbReference>
<evidence type="ECO:0000259" key="3">
    <source>
        <dbReference type="PROSITE" id="PS50042"/>
    </source>
</evidence>
<dbReference type="Gene3D" id="2.60.120.10">
    <property type="entry name" value="Jelly Rolls"/>
    <property type="match status" value="1"/>
</dbReference>
<feature type="domain" description="CBS" evidence="4">
    <location>
        <begin position="167"/>
        <end position="224"/>
    </location>
</feature>
<gene>
    <name evidence="5" type="ORF">EZE20_18900</name>
</gene>
<feature type="domain" description="Cyclic nucleotide-binding" evidence="3">
    <location>
        <begin position="51"/>
        <end position="135"/>
    </location>
</feature>
<dbReference type="GO" id="GO:0008773">
    <property type="term" value="F:[protein-PII] uridylyltransferase activity"/>
    <property type="evidence" value="ECO:0007669"/>
    <property type="project" value="InterPro"/>
</dbReference>
<dbReference type="AlphaFoldDB" id="A0A4R4K5M4"/>
<dbReference type="InterPro" id="IPR051462">
    <property type="entry name" value="CBS_domain-containing"/>
</dbReference>
<accession>A0A4R4K5M4</accession>
<dbReference type="OrthoDB" id="9810963at2"/>
<dbReference type="SMART" id="SM00100">
    <property type="entry name" value="cNMP"/>
    <property type="match status" value="1"/>
</dbReference>
<dbReference type="PROSITE" id="PS51371">
    <property type="entry name" value="CBS"/>
    <property type="match status" value="2"/>
</dbReference>
<evidence type="ECO:0000313" key="6">
    <source>
        <dbReference type="Proteomes" id="UP000295706"/>
    </source>
</evidence>
<evidence type="ECO:0000256" key="2">
    <source>
        <dbReference type="PROSITE-ProRule" id="PRU00703"/>
    </source>
</evidence>
<dbReference type="EMBL" id="SMJU01000013">
    <property type="protein sequence ID" value="TDB61816.1"/>
    <property type="molecule type" value="Genomic_DNA"/>
</dbReference>